<dbReference type="Pfam" id="PF00989">
    <property type="entry name" value="PAS"/>
    <property type="match status" value="1"/>
</dbReference>
<comment type="caution">
    <text evidence="5">The sequence shown here is derived from an EMBL/GenBank/DDBJ whole genome shotgun (WGS) entry which is preliminary data.</text>
</comment>
<evidence type="ECO:0000256" key="2">
    <source>
        <dbReference type="ARBA" id="ARBA00022840"/>
    </source>
</evidence>
<dbReference type="PANTHER" id="PTHR32071:SF57">
    <property type="entry name" value="C4-DICARBOXYLATE TRANSPORT TRANSCRIPTIONAL REGULATORY PROTEIN DCTD"/>
    <property type="match status" value="1"/>
</dbReference>
<feature type="non-terminal residue" evidence="5">
    <location>
        <position position="233"/>
    </location>
</feature>
<dbReference type="SUPFAM" id="SSF52540">
    <property type="entry name" value="P-loop containing nucleoside triphosphate hydrolases"/>
    <property type="match status" value="1"/>
</dbReference>
<dbReference type="PANTHER" id="PTHR32071">
    <property type="entry name" value="TRANSCRIPTIONAL REGULATORY PROTEIN"/>
    <property type="match status" value="1"/>
</dbReference>
<evidence type="ECO:0000259" key="4">
    <source>
        <dbReference type="PROSITE" id="PS50112"/>
    </source>
</evidence>
<proteinExistence type="predicted"/>
<dbReference type="SUPFAM" id="SSF55785">
    <property type="entry name" value="PYP-like sensor domain (PAS domain)"/>
    <property type="match status" value="1"/>
</dbReference>
<keyword evidence="6" id="KW-1185">Reference proteome</keyword>
<evidence type="ECO:0000256" key="1">
    <source>
        <dbReference type="ARBA" id="ARBA00022741"/>
    </source>
</evidence>
<dbReference type="SMART" id="SM00091">
    <property type="entry name" value="PAS"/>
    <property type="match status" value="1"/>
</dbReference>
<evidence type="ECO:0000313" key="6">
    <source>
        <dbReference type="Proteomes" id="UP001469749"/>
    </source>
</evidence>
<dbReference type="InterPro" id="IPR035965">
    <property type="entry name" value="PAS-like_dom_sf"/>
</dbReference>
<dbReference type="Gene3D" id="3.40.50.300">
    <property type="entry name" value="P-loop containing nucleotide triphosphate hydrolases"/>
    <property type="match status" value="1"/>
</dbReference>
<dbReference type="PROSITE" id="PS50112">
    <property type="entry name" value="PAS"/>
    <property type="match status" value="1"/>
</dbReference>
<keyword evidence="1" id="KW-0547">Nucleotide-binding</keyword>
<dbReference type="PROSITE" id="PS00675">
    <property type="entry name" value="SIGMA54_INTERACT_1"/>
    <property type="match status" value="1"/>
</dbReference>
<dbReference type="InterPro" id="IPR000014">
    <property type="entry name" value="PAS"/>
</dbReference>
<protein>
    <submittedName>
        <fullName evidence="5">Sigma 54-interacting transcriptional regulator</fullName>
    </submittedName>
</protein>
<accession>A0ABV1B3Y0</accession>
<sequence length="233" mass="26156">MMNEHEYYCFLKEFWKVTNDGFIIVDPNGVIVDINETYCEFLGKTREQVLGKPIGEVISTTSMYDVLSSARDGDDNVYLQPYGENDNASNVETHAVANRFCFFNEQGELLGAAAQMSFKERAAAMAYSIATEELNYYKRAYEESSEEDSGFCKILGNSEAMQKLKEKAMRVARKDFPVLITGETGTGKELFAQAIHRESSRRKKPIISINCASIPSELLESELFGYDEGAFTG</sequence>
<dbReference type="InterPro" id="IPR013767">
    <property type="entry name" value="PAS_fold"/>
</dbReference>
<dbReference type="Pfam" id="PF00158">
    <property type="entry name" value="Sigma54_activat"/>
    <property type="match status" value="1"/>
</dbReference>
<dbReference type="InterPro" id="IPR025662">
    <property type="entry name" value="Sigma_54_int_dom_ATP-bd_1"/>
</dbReference>
<dbReference type="RefSeq" id="WP_349084975.1">
    <property type="nucleotide sequence ID" value="NZ_JBBMEK010000089.1"/>
</dbReference>
<dbReference type="InterPro" id="IPR002078">
    <property type="entry name" value="Sigma_54_int"/>
</dbReference>
<keyword evidence="2" id="KW-0067">ATP-binding</keyword>
<gene>
    <name evidence="5" type="ORF">WMO25_08515</name>
</gene>
<dbReference type="CDD" id="cd00130">
    <property type="entry name" value="PAS"/>
    <property type="match status" value="1"/>
</dbReference>
<evidence type="ECO:0000313" key="5">
    <source>
        <dbReference type="EMBL" id="MEQ2365140.1"/>
    </source>
</evidence>
<dbReference type="InterPro" id="IPR027417">
    <property type="entry name" value="P-loop_NTPase"/>
</dbReference>
<organism evidence="5 6">
    <name type="scientific">Coprococcus intestinihominis</name>
    <dbReference type="NCBI Taxonomy" id="3133154"/>
    <lineage>
        <taxon>Bacteria</taxon>
        <taxon>Bacillati</taxon>
        <taxon>Bacillota</taxon>
        <taxon>Clostridia</taxon>
        <taxon>Lachnospirales</taxon>
        <taxon>Lachnospiraceae</taxon>
        <taxon>Coprococcus</taxon>
    </lineage>
</organism>
<dbReference type="PROSITE" id="PS50045">
    <property type="entry name" value="SIGMA54_INTERACT_4"/>
    <property type="match status" value="1"/>
</dbReference>
<evidence type="ECO:0000259" key="3">
    <source>
        <dbReference type="PROSITE" id="PS50045"/>
    </source>
</evidence>
<dbReference type="Gene3D" id="3.30.450.20">
    <property type="entry name" value="PAS domain"/>
    <property type="match status" value="1"/>
</dbReference>
<dbReference type="Proteomes" id="UP001469749">
    <property type="component" value="Unassembled WGS sequence"/>
</dbReference>
<reference evidence="5 6" key="1">
    <citation type="submission" date="2024-03" db="EMBL/GenBank/DDBJ databases">
        <title>Human intestinal bacterial collection.</title>
        <authorList>
            <person name="Pauvert C."/>
            <person name="Hitch T.C.A."/>
            <person name="Clavel T."/>
        </authorList>
    </citation>
    <scope>NUCLEOTIDE SEQUENCE [LARGE SCALE GENOMIC DNA]</scope>
    <source>
        <strain evidence="5 6">CLA-AA-H190</strain>
    </source>
</reference>
<feature type="domain" description="PAS" evidence="4">
    <location>
        <begin position="18"/>
        <end position="52"/>
    </location>
</feature>
<name>A0ABV1B3Y0_9FIRM</name>
<dbReference type="CDD" id="cd00009">
    <property type="entry name" value="AAA"/>
    <property type="match status" value="1"/>
</dbReference>
<dbReference type="EMBL" id="JBBMEK010000089">
    <property type="protein sequence ID" value="MEQ2365140.1"/>
    <property type="molecule type" value="Genomic_DNA"/>
</dbReference>
<dbReference type="NCBIfam" id="TIGR00229">
    <property type="entry name" value="sensory_box"/>
    <property type="match status" value="1"/>
</dbReference>
<feature type="domain" description="Sigma-54 factor interaction" evidence="3">
    <location>
        <begin position="154"/>
        <end position="233"/>
    </location>
</feature>